<proteinExistence type="predicted"/>
<keyword evidence="1" id="KW-0175">Coiled coil</keyword>
<evidence type="ECO:0000313" key="6">
    <source>
        <dbReference type="Proteomes" id="UP001642409"/>
    </source>
</evidence>
<dbReference type="Proteomes" id="UP001642409">
    <property type="component" value="Unassembled WGS sequence"/>
</dbReference>
<dbReference type="EMBL" id="CATOUU010001183">
    <property type="protein sequence ID" value="CAI9978072.1"/>
    <property type="molecule type" value="Genomic_DNA"/>
</dbReference>
<evidence type="ECO:0000313" key="4">
    <source>
        <dbReference type="EMBL" id="CAL5989551.1"/>
    </source>
</evidence>
<gene>
    <name evidence="4" type="ORF">HINF_LOCUS10911</name>
    <name evidence="5" type="ORF">HINF_LOCUS35377</name>
    <name evidence="3" type="ORF">HINF_LOCUS65717</name>
    <name evidence="2" type="ORF">HINF_LOCUS9795</name>
</gene>
<evidence type="ECO:0000313" key="2">
    <source>
        <dbReference type="EMBL" id="CAI9922150.1"/>
    </source>
</evidence>
<evidence type="ECO:0000313" key="3">
    <source>
        <dbReference type="EMBL" id="CAI9978072.1"/>
    </source>
</evidence>
<evidence type="ECO:0000313" key="5">
    <source>
        <dbReference type="EMBL" id="CAL6034289.1"/>
    </source>
</evidence>
<evidence type="ECO:0000256" key="1">
    <source>
        <dbReference type="SAM" id="Coils"/>
    </source>
</evidence>
<accession>A0AA86V6E2</accession>
<protein>
    <submittedName>
        <fullName evidence="3">Uncharacterized protein</fullName>
    </submittedName>
</protein>
<comment type="caution">
    <text evidence="3">The sequence shown here is derived from an EMBL/GenBank/DDBJ whole genome shotgun (WGS) entry which is preliminary data.</text>
</comment>
<reference evidence="4 6" key="2">
    <citation type="submission" date="2024-07" db="EMBL/GenBank/DDBJ databases">
        <authorList>
            <person name="Akdeniz Z."/>
        </authorList>
    </citation>
    <scope>NUCLEOTIDE SEQUENCE [LARGE SCALE GENOMIC DNA]</scope>
</reference>
<organism evidence="3">
    <name type="scientific">Hexamita inflata</name>
    <dbReference type="NCBI Taxonomy" id="28002"/>
    <lineage>
        <taxon>Eukaryota</taxon>
        <taxon>Metamonada</taxon>
        <taxon>Diplomonadida</taxon>
        <taxon>Hexamitidae</taxon>
        <taxon>Hexamitinae</taxon>
        <taxon>Hexamita</taxon>
    </lineage>
</organism>
<feature type="coiled-coil region" evidence="1">
    <location>
        <begin position="27"/>
        <end position="61"/>
    </location>
</feature>
<dbReference type="EMBL" id="CAXDID020000024">
    <property type="protein sequence ID" value="CAL5989551.1"/>
    <property type="molecule type" value="Genomic_DNA"/>
</dbReference>
<sequence>MSLLEQFSEQQLKVMDQQELVKIVMKLQQQNKVIPMLERQLDDLRSQVAEQAINQEMVEENEVNTFRRLSVECAQQGIAIDTPQTRAGQSIDNIGSLNDVSIRKEPAMMNLAAYSSGSSNKSSNFAVGSMQPAIQQMSMSLQSQQLGQKSQNAAPLIMGSFTSSGKISSSTTVSKQMQMAAPQPVLPKPVQTNQPVIFKQVMSLPPVQQESSDEVDVVI</sequence>
<dbReference type="EMBL" id="CATOUU010000248">
    <property type="protein sequence ID" value="CAI9922150.1"/>
    <property type="molecule type" value="Genomic_DNA"/>
</dbReference>
<dbReference type="AlphaFoldDB" id="A0AA86V6E2"/>
<reference evidence="3" key="1">
    <citation type="submission" date="2023-06" db="EMBL/GenBank/DDBJ databases">
        <authorList>
            <person name="Kurt Z."/>
        </authorList>
    </citation>
    <scope>NUCLEOTIDE SEQUENCE</scope>
</reference>
<name>A0AA86V6E2_9EUKA</name>
<keyword evidence="6" id="KW-1185">Reference proteome</keyword>
<dbReference type="EMBL" id="CAXDID020000128">
    <property type="protein sequence ID" value="CAL6034289.1"/>
    <property type="molecule type" value="Genomic_DNA"/>
</dbReference>